<proteinExistence type="predicted"/>
<name>D2Z4K2_9BACT</name>
<gene>
    <name evidence="4" type="ORF">Dpep_0501</name>
</gene>
<evidence type="ECO:0000313" key="4">
    <source>
        <dbReference type="EMBL" id="EFC90531.1"/>
    </source>
</evidence>
<organism evidence="4 5">
    <name type="scientific">Dethiosulfovibrio peptidovorans DSM 11002</name>
    <dbReference type="NCBI Taxonomy" id="469381"/>
    <lineage>
        <taxon>Bacteria</taxon>
        <taxon>Thermotogati</taxon>
        <taxon>Synergistota</taxon>
        <taxon>Synergistia</taxon>
        <taxon>Synergistales</taxon>
        <taxon>Dethiosulfovibrionaceae</taxon>
        <taxon>Dethiosulfovibrio</taxon>
    </lineage>
</organism>
<reference evidence="4 5" key="1">
    <citation type="journal article" date="2010" name="Stand. Genomic Sci.">
        <title>Permanent draft genome sequence of Dethiosulfovibrio peptidovorans type strain (SEBR 4207).</title>
        <authorList>
            <person name="Labutti K."/>
            <person name="Mayilraj S."/>
            <person name="Clum A."/>
            <person name="Lucas S."/>
            <person name="Glavina Del Rio T."/>
            <person name="Nolan M."/>
            <person name="Tice H."/>
            <person name="Cheng J.F."/>
            <person name="Pitluck S."/>
            <person name="Liolios K."/>
            <person name="Ivanova N."/>
            <person name="Mavromatis K."/>
            <person name="Mikhailova N."/>
            <person name="Pati A."/>
            <person name="Goodwin L."/>
            <person name="Chen A."/>
            <person name="Palaniappan K."/>
            <person name="Land M."/>
            <person name="Hauser L."/>
            <person name="Chang Y.J."/>
            <person name="Jeffries C.D."/>
            <person name="Rohde M."/>
            <person name="Spring S."/>
            <person name="Goker M."/>
            <person name="Woyke T."/>
            <person name="Bristow J."/>
            <person name="Eisen J.A."/>
            <person name="Markowitz V."/>
            <person name="Hugenholtz P."/>
            <person name="Kyrpides N.C."/>
            <person name="Klenk H.P."/>
            <person name="Lapidus A."/>
        </authorList>
    </citation>
    <scope>NUCLEOTIDE SEQUENCE [LARGE SCALE GENOMIC DNA]</scope>
    <source>
        <strain evidence="4 5">DSM 11002</strain>
    </source>
</reference>
<keyword evidence="5" id="KW-1185">Reference proteome</keyword>
<sequence length="423" mass="46687">MRSIGSKPPAKPESNLGDGTFEETYRISVVTPMFGGGVKAGEVDGKHPVRGTAIRGHLRFWWRATCGRKFSSSQELYHRESQIWGDTEKASPVRISVSKHTSIETKAVDRFKNFGPEQYALFSAKQNGQEVATEGLSFDLNVSAPDYIDGYQDIKKTTPIKVSVRDEVLCALRAWLSFGGIGSRTRRGLGALHNDGTDLGEDYLSNCLSDGVFASVLISNPKGGAMAAWRDSVEVYRSFRQGFRGAIHEKVLNNGKVLHVPGRTFWPEADAIRDITGCSTPKHSEPIVPNVARRSFPRAHLGLPIIFQFVDGDKNRARSDRDPSPTTIKPSGAERMSSPIITRPIFVDGSWRSGLFLLPPPFLRALDLSGKWVSHGRSEEFKDSVETSLEDTKAMNCKPMGGKNVFDAFMAYAKSQGFQEVSR</sequence>
<dbReference type="AlphaFoldDB" id="D2Z4K2"/>
<dbReference type="OrthoDB" id="190500at2"/>
<dbReference type="Proteomes" id="UP000006427">
    <property type="component" value="Unassembled WGS sequence"/>
</dbReference>
<dbReference type="NCBIfam" id="TIGR01894">
    <property type="entry name" value="cas_TM1795_cmr1"/>
    <property type="match status" value="1"/>
</dbReference>
<evidence type="ECO:0000259" key="3">
    <source>
        <dbReference type="Pfam" id="PF03787"/>
    </source>
</evidence>
<feature type="domain" description="CRISPR type III-associated protein" evidence="3">
    <location>
        <begin position="27"/>
        <end position="192"/>
    </location>
</feature>
<dbReference type="RefSeq" id="WP_005659316.1">
    <property type="nucleotide sequence ID" value="NZ_ABTR02000001.1"/>
</dbReference>
<feature type="compositionally biased region" description="Basic and acidic residues" evidence="2">
    <location>
        <begin position="314"/>
        <end position="323"/>
    </location>
</feature>
<dbReference type="STRING" id="469381.Dpep_0501"/>
<evidence type="ECO:0000256" key="1">
    <source>
        <dbReference type="ARBA" id="ARBA00023118"/>
    </source>
</evidence>
<evidence type="ECO:0000256" key="2">
    <source>
        <dbReference type="SAM" id="MobiDB-lite"/>
    </source>
</evidence>
<dbReference type="eggNOG" id="COG1367">
    <property type="taxonomic scope" value="Bacteria"/>
</dbReference>
<dbReference type="GO" id="GO:0051607">
    <property type="term" value="P:defense response to virus"/>
    <property type="evidence" value="ECO:0007669"/>
    <property type="project" value="UniProtKB-KW"/>
</dbReference>
<evidence type="ECO:0000313" key="5">
    <source>
        <dbReference type="Proteomes" id="UP000006427"/>
    </source>
</evidence>
<comment type="caution">
    <text evidence="4">The sequence shown here is derived from an EMBL/GenBank/DDBJ whole genome shotgun (WGS) entry which is preliminary data.</text>
</comment>
<dbReference type="PaxDb" id="469381-Dpep_0501"/>
<keyword evidence="1" id="KW-0051">Antiviral defense</keyword>
<dbReference type="EMBL" id="ABTR02000001">
    <property type="protein sequence ID" value="EFC90531.1"/>
    <property type="molecule type" value="Genomic_DNA"/>
</dbReference>
<dbReference type="InterPro" id="IPR005537">
    <property type="entry name" value="RAMP_III_fam"/>
</dbReference>
<feature type="region of interest" description="Disordered" evidence="2">
    <location>
        <begin position="314"/>
        <end position="334"/>
    </location>
</feature>
<dbReference type="Pfam" id="PF03787">
    <property type="entry name" value="RAMPs"/>
    <property type="match status" value="1"/>
</dbReference>
<accession>D2Z4K2</accession>
<dbReference type="InterPro" id="IPR007522">
    <property type="entry name" value="CRISPR-assoc_prot_TM1795"/>
</dbReference>
<protein>
    <submittedName>
        <fullName evidence="4">CRISPR-associated RAMP protein, Cmr1 family</fullName>
    </submittedName>
</protein>